<dbReference type="RefSeq" id="WP_101299197.1">
    <property type="nucleotide sequence ID" value="NZ_NXGX01000001.1"/>
</dbReference>
<reference evidence="2 3" key="1">
    <citation type="submission" date="2017-09" db="EMBL/GenBank/DDBJ databases">
        <title>Biodiversity and function of Thalassospira species in the particle-attached aromatic-hydrocarbon-degrading consortia from the surface seawater of the China South Sea.</title>
        <authorList>
            <person name="Dong C."/>
            <person name="Lai Q."/>
            <person name="Shao Z."/>
        </authorList>
    </citation>
    <scope>NUCLEOTIDE SEQUENCE [LARGE SCALE GENOMIC DNA]</scope>
    <source>
        <strain evidence="2 3">139Z-12</strain>
    </source>
</reference>
<protein>
    <recommendedName>
        <fullName evidence="1">Glycosyl transferase family 1 domain-containing protein</fullName>
    </recommendedName>
</protein>
<dbReference type="Gene3D" id="3.40.50.2000">
    <property type="entry name" value="Glycogen Phosphorylase B"/>
    <property type="match status" value="2"/>
</dbReference>
<dbReference type="Proteomes" id="UP000233332">
    <property type="component" value="Unassembled WGS sequence"/>
</dbReference>
<feature type="domain" description="Glycosyl transferase family 1" evidence="1">
    <location>
        <begin position="169"/>
        <end position="290"/>
    </location>
</feature>
<evidence type="ECO:0000313" key="3">
    <source>
        <dbReference type="Proteomes" id="UP000233332"/>
    </source>
</evidence>
<evidence type="ECO:0000259" key="1">
    <source>
        <dbReference type="Pfam" id="PF00534"/>
    </source>
</evidence>
<dbReference type="Pfam" id="PF00534">
    <property type="entry name" value="Glycos_transf_1"/>
    <property type="match status" value="1"/>
</dbReference>
<dbReference type="SUPFAM" id="SSF53756">
    <property type="entry name" value="UDP-Glycosyltransferase/glycogen phosphorylase"/>
    <property type="match status" value="1"/>
</dbReference>
<dbReference type="PANTHER" id="PTHR12526">
    <property type="entry name" value="GLYCOSYLTRANSFERASE"/>
    <property type="match status" value="1"/>
</dbReference>
<sequence>MSKIDSNYKQSLRWAWRAIQTVISFLPKSRNGISVWYGGARAGDIGGPLVKVKRLKEHFPEQRYRHSIVYTLSNTPYLTKLAFKSLKSKNIPIVLNQNGVFYGAWFDGDWQEKNKEMSIAWINADHVFCQSEFCLRCAETFLGNRTGETEILYNAIDLEHFSPSTSVSQDREPTFLVTGKFDSHMFYRIEASLRGFEIVRNSGLNAKIVIAGWMSNDCLKKCNQLIDALGVEEHTSLLGSYTQENAPDIYRSADVYLMLKHNDPCPNTVLESLGCGLPVLYSNSGGVPELAPGLSGHPLEVDQSFEKTYTPSPEVIAMGMEAILQNLPERKIAARRRAIEAFDINKWVHRHRKVFDTLLAKNRTR</sequence>
<accession>A0A2N3LBB6</accession>
<keyword evidence="3" id="KW-1185">Reference proteome</keyword>
<dbReference type="EMBL" id="NXGX01000001">
    <property type="protein sequence ID" value="PKR60036.1"/>
    <property type="molecule type" value="Genomic_DNA"/>
</dbReference>
<dbReference type="CDD" id="cd03801">
    <property type="entry name" value="GT4_PimA-like"/>
    <property type="match status" value="1"/>
</dbReference>
<proteinExistence type="predicted"/>
<comment type="caution">
    <text evidence="2">The sequence shown here is derived from an EMBL/GenBank/DDBJ whole genome shotgun (WGS) entry which is preliminary data.</text>
</comment>
<dbReference type="GO" id="GO:0016757">
    <property type="term" value="F:glycosyltransferase activity"/>
    <property type="evidence" value="ECO:0007669"/>
    <property type="project" value="InterPro"/>
</dbReference>
<dbReference type="PANTHER" id="PTHR12526:SF630">
    <property type="entry name" value="GLYCOSYLTRANSFERASE"/>
    <property type="match status" value="1"/>
</dbReference>
<name>A0A2N3LBB6_9PROT</name>
<dbReference type="InterPro" id="IPR001296">
    <property type="entry name" value="Glyco_trans_1"/>
</dbReference>
<evidence type="ECO:0000313" key="2">
    <source>
        <dbReference type="EMBL" id="PKR60036.1"/>
    </source>
</evidence>
<gene>
    <name evidence="2" type="ORF">COO92_01295</name>
</gene>
<dbReference type="AlphaFoldDB" id="A0A2N3LBB6"/>
<organism evidence="2 3">
    <name type="scientific">Thalassospira lohafexi</name>
    <dbReference type="NCBI Taxonomy" id="744227"/>
    <lineage>
        <taxon>Bacteria</taxon>
        <taxon>Pseudomonadati</taxon>
        <taxon>Pseudomonadota</taxon>
        <taxon>Alphaproteobacteria</taxon>
        <taxon>Rhodospirillales</taxon>
        <taxon>Thalassospiraceae</taxon>
        <taxon>Thalassospira</taxon>
    </lineage>
</organism>